<dbReference type="AlphaFoldDB" id="A0A914W962"/>
<feature type="compositionally biased region" description="Polar residues" evidence="1">
    <location>
        <begin position="239"/>
        <end position="274"/>
    </location>
</feature>
<reference evidence="3" key="1">
    <citation type="submission" date="2022-11" db="UniProtKB">
        <authorList>
            <consortium name="WormBaseParasite"/>
        </authorList>
    </citation>
    <scope>IDENTIFICATION</scope>
</reference>
<evidence type="ECO:0000313" key="3">
    <source>
        <dbReference type="WBParaSite" id="PSAMB.scaffold3573size17743.g21900.t1"/>
    </source>
</evidence>
<dbReference type="PANTHER" id="PTHR21636">
    <property type="entry name" value="PROTEIN DOK-7"/>
    <property type="match status" value="1"/>
</dbReference>
<dbReference type="GO" id="GO:0007528">
    <property type="term" value="P:neuromuscular junction development"/>
    <property type="evidence" value="ECO:0007669"/>
    <property type="project" value="TreeGrafter"/>
</dbReference>
<evidence type="ECO:0000256" key="1">
    <source>
        <dbReference type="SAM" id="MobiDB-lite"/>
    </source>
</evidence>
<sequence>MAYITTEIQQIESVGKLRVEKKWKNRYFVAKHPPDIDNIIIKVFKNERDSRKESKCRQTIVLRTFYGSESGFPLDSEGNTLAILCESIVLVMAFQSLDVLRDWELWMRRAYRFGAQFTMRIVSVPPESDLSRLDDPHVRLHLHDGSFCIAASCPPRVVGAWKIAHLRRFGPLHNRFVFEAGTRAGRGLSGLFSFLCTQNEYMHTMFQLAARNLLHDHLANKRSIQYAHTTLRRTDTTSRESSLGASQSRLTATDSLHRQPQTTPRNNPRLQANDTLALMNSAPPASTTDRRPLLASASSSNGEGGSGLNMAIDTIDSEAYTNDVFDENREEIVSESAKSPQPFIFPNHIPPSTPNPVSKAQKMCKCAGSVQQPARTPSFAAILPTFGVIACPVHPGHGGPVWIPSPISSTAPTNPIITQPVTSTPATPKTFGLNASRERLPKEAATLPRTQRSAAGDGTCRVCSDERNYVNQNFIDSLQQYYNFDAVFYPAAIAVPLQYVQMAPQSAPPFVPPSGTEQAHDGVYMPWDPDSRSSGQRSPPPPDPTNRSTLARPLSVQTDNMQVQQPSTPSPPHLSAMAASVVPPFMPFTLPRRRSTTASSYTSSSESSTRRALSTCFPLDPRLILPDEKGCARTWSLGGTVGRRRSHSVFARTTPPPDSVADSLSLRRRGLLRDSSRRARRLLAIFKKMKKDAS</sequence>
<dbReference type="GO" id="GO:0019901">
    <property type="term" value="F:protein kinase binding"/>
    <property type="evidence" value="ECO:0007669"/>
    <property type="project" value="InterPro"/>
</dbReference>
<dbReference type="SUPFAM" id="SSF50729">
    <property type="entry name" value="PH domain-like"/>
    <property type="match status" value="2"/>
</dbReference>
<protein>
    <submittedName>
        <fullName evidence="3">IRS-type PTB domain-containing protein</fullName>
    </submittedName>
</protein>
<organism evidence="2 3">
    <name type="scientific">Plectus sambesii</name>
    <dbReference type="NCBI Taxonomy" id="2011161"/>
    <lineage>
        <taxon>Eukaryota</taxon>
        <taxon>Metazoa</taxon>
        <taxon>Ecdysozoa</taxon>
        <taxon>Nematoda</taxon>
        <taxon>Chromadorea</taxon>
        <taxon>Plectida</taxon>
        <taxon>Plectina</taxon>
        <taxon>Plectoidea</taxon>
        <taxon>Plectidae</taxon>
        <taxon>Plectus</taxon>
    </lineage>
</organism>
<feature type="region of interest" description="Disordered" evidence="1">
    <location>
        <begin position="510"/>
        <end position="550"/>
    </location>
</feature>
<feature type="compositionally biased region" description="Low complexity" evidence="1">
    <location>
        <begin position="596"/>
        <end position="611"/>
    </location>
</feature>
<keyword evidence="2" id="KW-1185">Reference proteome</keyword>
<dbReference type="SMART" id="SM01244">
    <property type="entry name" value="IRS"/>
    <property type="match status" value="1"/>
</dbReference>
<dbReference type="PANTHER" id="PTHR21636:SF2">
    <property type="entry name" value="PROTEIN DOK-7"/>
    <property type="match status" value="1"/>
</dbReference>
<feature type="region of interest" description="Disordered" evidence="1">
    <location>
        <begin position="590"/>
        <end position="611"/>
    </location>
</feature>
<proteinExistence type="predicted"/>
<dbReference type="Proteomes" id="UP000887566">
    <property type="component" value="Unplaced"/>
</dbReference>
<dbReference type="InterPro" id="IPR037746">
    <property type="entry name" value="Dok-7"/>
</dbReference>
<name>A0A914W962_9BILA</name>
<feature type="region of interest" description="Disordered" evidence="1">
    <location>
        <begin position="229"/>
        <end position="307"/>
    </location>
</feature>
<dbReference type="WBParaSite" id="PSAMB.scaffold3573size17743.g21900.t1">
    <property type="protein sequence ID" value="PSAMB.scaffold3573size17743.g21900.t1"/>
    <property type="gene ID" value="PSAMB.scaffold3573size17743.g21900"/>
</dbReference>
<accession>A0A914W962</accession>
<evidence type="ECO:0000313" key="2">
    <source>
        <dbReference type="Proteomes" id="UP000887566"/>
    </source>
</evidence>
<dbReference type="InterPro" id="IPR011993">
    <property type="entry name" value="PH-like_dom_sf"/>
</dbReference>
<dbReference type="Gene3D" id="2.30.29.30">
    <property type="entry name" value="Pleckstrin-homology domain (PH domain)/Phosphotyrosine-binding domain (PTB)"/>
    <property type="match status" value="2"/>
</dbReference>